<reference evidence="1" key="2">
    <citation type="journal article" date="2014" name="ISME J.">
        <title>Microbial stratification in low pH oxic and suboxic macroscopic growths along an acid mine drainage.</title>
        <authorList>
            <person name="Mendez-Garcia C."/>
            <person name="Mesa V."/>
            <person name="Sprenger R.R."/>
            <person name="Richter M."/>
            <person name="Diez M.S."/>
            <person name="Solano J."/>
            <person name="Bargiela R."/>
            <person name="Golyshina O.V."/>
            <person name="Manteca A."/>
            <person name="Ramos J.L."/>
            <person name="Gallego J.R."/>
            <person name="Llorente I."/>
            <person name="Martins Dos Santos V.A."/>
            <person name="Jensen O.N."/>
            <person name="Pelaez A.I."/>
            <person name="Sanchez J."/>
            <person name="Ferrer M."/>
        </authorList>
    </citation>
    <scope>NUCLEOTIDE SEQUENCE</scope>
</reference>
<feature type="non-terminal residue" evidence="1">
    <location>
        <position position="82"/>
    </location>
</feature>
<dbReference type="PANTHER" id="PTHR42803">
    <property type="entry name" value="ACYL-COA DEHYDROGENASE"/>
    <property type="match status" value="1"/>
</dbReference>
<proteinExistence type="predicted"/>
<protein>
    <submittedName>
        <fullName evidence="1">Acyl-CoA dehydrogenase domain protein</fullName>
    </submittedName>
</protein>
<reference evidence="1" key="1">
    <citation type="submission" date="2013-08" db="EMBL/GenBank/DDBJ databases">
        <authorList>
            <person name="Mendez C."/>
            <person name="Richter M."/>
            <person name="Ferrer M."/>
            <person name="Sanchez J."/>
        </authorList>
    </citation>
    <scope>NUCLEOTIDE SEQUENCE</scope>
</reference>
<dbReference type="AlphaFoldDB" id="T1AU58"/>
<comment type="caution">
    <text evidence="1">The sequence shown here is derived from an EMBL/GenBank/DDBJ whole genome shotgun (WGS) entry which is preliminary data.</text>
</comment>
<organism evidence="1">
    <name type="scientific">mine drainage metagenome</name>
    <dbReference type="NCBI Taxonomy" id="410659"/>
    <lineage>
        <taxon>unclassified sequences</taxon>
        <taxon>metagenomes</taxon>
        <taxon>ecological metagenomes</taxon>
    </lineage>
</organism>
<name>T1AU58_9ZZZZ</name>
<dbReference type="InterPro" id="IPR052166">
    <property type="entry name" value="Diverse_Acyl-CoA_DH"/>
</dbReference>
<accession>T1AU58</accession>
<dbReference type="PANTHER" id="PTHR42803:SF1">
    <property type="entry name" value="BROAD-SPECIFICITY LINEAR ACYL-COA DEHYDROGENASE FADE5"/>
    <property type="match status" value="1"/>
</dbReference>
<dbReference type="EMBL" id="AUZZ01001508">
    <property type="protein sequence ID" value="EQD64136.1"/>
    <property type="molecule type" value="Genomic_DNA"/>
</dbReference>
<gene>
    <name evidence="1" type="ORF">B2A_02150</name>
</gene>
<sequence>MTKYAAPLEDMRFALYDVLDAERVLKALPRGAALNRELIDAVLDEAARFSEQVLAPLNQSGDAEGCHYDKASASVTTPAGFK</sequence>
<evidence type="ECO:0000313" key="1">
    <source>
        <dbReference type="EMBL" id="EQD64136.1"/>
    </source>
</evidence>